<dbReference type="GO" id="GO:0046872">
    <property type="term" value="F:metal ion binding"/>
    <property type="evidence" value="ECO:0007669"/>
    <property type="project" value="UniProtKB-KW"/>
</dbReference>
<keyword evidence="3" id="KW-0001">2Fe-2S</keyword>
<dbReference type="PANTHER" id="PTHR47354:SF6">
    <property type="entry name" value="NADH OXIDOREDUCTASE HCR"/>
    <property type="match status" value="1"/>
</dbReference>
<dbReference type="OrthoDB" id="9796486at2"/>
<dbReference type="KEGG" id="csph:CSPHI_02715"/>
<keyword evidence="5" id="KW-0274">FAD</keyword>
<dbReference type="CDD" id="cd06216">
    <property type="entry name" value="FNR_iron_sulfur_binding_2"/>
    <property type="match status" value="1"/>
</dbReference>
<evidence type="ECO:0000256" key="8">
    <source>
        <dbReference type="ARBA" id="ARBA00023014"/>
    </source>
</evidence>
<dbReference type="PANTHER" id="PTHR47354">
    <property type="entry name" value="NADH OXIDOREDUCTASE HCR"/>
    <property type="match status" value="1"/>
</dbReference>
<dbReference type="Proteomes" id="UP000185469">
    <property type="component" value="Chromosome"/>
</dbReference>
<evidence type="ECO:0000256" key="1">
    <source>
        <dbReference type="ARBA" id="ARBA00001974"/>
    </source>
</evidence>
<evidence type="ECO:0000256" key="5">
    <source>
        <dbReference type="ARBA" id="ARBA00022827"/>
    </source>
</evidence>
<dbReference type="GO" id="GO:0051537">
    <property type="term" value="F:2 iron, 2 sulfur cluster binding"/>
    <property type="evidence" value="ECO:0007669"/>
    <property type="project" value="UniProtKB-KW"/>
</dbReference>
<reference evidence="11 12" key="1">
    <citation type="submission" date="2014-08" db="EMBL/GenBank/DDBJ databases">
        <title>Complete genome sequence of Corynebacterium sphenisci CECT 5990(T) (=DSM 44792(T)), isolated from healthy wild penguins.</title>
        <authorList>
            <person name="Ruckert C."/>
            <person name="Albersmeier A."/>
            <person name="Winkler A."/>
            <person name="Kalinowski J."/>
        </authorList>
    </citation>
    <scope>NUCLEOTIDE SEQUENCE [LARGE SCALE GENOMIC DNA]</scope>
    <source>
        <strain evidence="11 12">DSM 44792</strain>
    </source>
</reference>
<gene>
    <name evidence="11" type="ORF">CSPHI_02715</name>
</gene>
<feature type="domain" description="2Fe-2S ferredoxin-type" evidence="9">
    <location>
        <begin position="272"/>
        <end position="352"/>
    </location>
</feature>
<dbReference type="InterPro" id="IPR008333">
    <property type="entry name" value="Cbr1-like_FAD-bd_dom"/>
</dbReference>
<keyword evidence="12" id="KW-1185">Reference proteome</keyword>
<evidence type="ECO:0000259" key="9">
    <source>
        <dbReference type="PROSITE" id="PS51085"/>
    </source>
</evidence>
<dbReference type="SUPFAM" id="SSF54292">
    <property type="entry name" value="2Fe-2S ferredoxin-like"/>
    <property type="match status" value="1"/>
</dbReference>
<dbReference type="GO" id="GO:0016491">
    <property type="term" value="F:oxidoreductase activity"/>
    <property type="evidence" value="ECO:0007669"/>
    <property type="project" value="UniProtKB-KW"/>
</dbReference>
<evidence type="ECO:0000256" key="4">
    <source>
        <dbReference type="ARBA" id="ARBA00022723"/>
    </source>
</evidence>
<accession>A0A1L7CWA9</accession>
<dbReference type="InterPro" id="IPR012675">
    <property type="entry name" value="Beta-grasp_dom_sf"/>
</dbReference>
<dbReference type="PRINTS" id="PR00410">
    <property type="entry name" value="PHEHYDRXLASE"/>
</dbReference>
<dbReference type="Gene3D" id="2.40.30.10">
    <property type="entry name" value="Translation factors"/>
    <property type="match status" value="1"/>
</dbReference>
<dbReference type="InterPro" id="IPR006058">
    <property type="entry name" value="2Fe2S_fd_BS"/>
</dbReference>
<dbReference type="InterPro" id="IPR001041">
    <property type="entry name" value="2Fe-2S_ferredoxin-type"/>
</dbReference>
<keyword evidence="7" id="KW-0408">Iron</keyword>
<dbReference type="PROSITE" id="PS51384">
    <property type="entry name" value="FAD_FR"/>
    <property type="match status" value="1"/>
</dbReference>
<dbReference type="InterPro" id="IPR017927">
    <property type="entry name" value="FAD-bd_FR_type"/>
</dbReference>
<dbReference type="Pfam" id="PF00175">
    <property type="entry name" value="NAD_binding_1"/>
    <property type="match status" value="1"/>
</dbReference>
<dbReference type="Gene3D" id="3.40.50.80">
    <property type="entry name" value="Nucleotide-binding domain of ferredoxin-NADP reductase (FNR) module"/>
    <property type="match status" value="1"/>
</dbReference>
<evidence type="ECO:0008006" key="13">
    <source>
        <dbReference type="Google" id="ProtNLM"/>
    </source>
</evidence>
<dbReference type="InterPro" id="IPR039261">
    <property type="entry name" value="FNR_nucleotide-bd"/>
</dbReference>
<dbReference type="Gene3D" id="3.10.20.30">
    <property type="match status" value="1"/>
</dbReference>
<dbReference type="SUPFAM" id="SSF52343">
    <property type="entry name" value="Ferredoxin reductase-like, C-terminal NADP-linked domain"/>
    <property type="match status" value="1"/>
</dbReference>
<keyword evidence="6" id="KW-0560">Oxidoreductase</keyword>
<dbReference type="AlphaFoldDB" id="A0A1L7CWA9"/>
<dbReference type="InterPro" id="IPR036010">
    <property type="entry name" value="2Fe-2S_ferredoxin-like_sf"/>
</dbReference>
<dbReference type="CDD" id="cd00207">
    <property type="entry name" value="fer2"/>
    <property type="match status" value="1"/>
</dbReference>
<dbReference type="PROSITE" id="PS00197">
    <property type="entry name" value="2FE2S_FER_1"/>
    <property type="match status" value="1"/>
</dbReference>
<dbReference type="Pfam" id="PF00970">
    <property type="entry name" value="FAD_binding_6"/>
    <property type="match status" value="1"/>
</dbReference>
<dbReference type="RefSeq" id="WP_075691388.1">
    <property type="nucleotide sequence ID" value="NZ_CP009248.1"/>
</dbReference>
<evidence type="ECO:0000256" key="2">
    <source>
        <dbReference type="ARBA" id="ARBA00022630"/>
    </source>
</evidence>
<sequence length="352" mass="37918">MSFTHRLKRALEGFSTPLLPDDYTRLVNPLWSTREFRGRIVAVRRPTDTTAELVIRRGWGVPAEFRAGQHIGIGVRVDGRYVWRSYSLTCAPQPADGLLTVTVKAIDDGRLSRHLVANARPGIVVRLALPAGDFHLDEPVPEKLLFLTAGSGITPVMSMLRDLRGRFGGGGPGAGPDVVHLHSARTAADVLFDAELAGMARECGWYTRVLRLTGRQGRITARDLPGLVPDLAERQVYACGPAAMLDDVEAHVPGVRTERFALDRGSTDAAGGMVVFPGRGEIEVDGATTILEAGERAGIQLPYGCRMGICATCVRQLADGTARDLRTGATHEAGERIRVCVCVPAGDVELEP</sequence>
<comment type="cofactor">
    <cofactor evidence="1">
        <name>FAD</name>
        <dbReference type="ChEBI" id="CHEBI:57692"/>
    </cofactor>
</comment>
<keyword evidence="8" id="KW-0411">Iron-sulfur</keyword>
<keyword evidence="4" id="KW-0479">Metal-binding</keyword>
<dbReference type="SUPFAM" id="SSF63380">
    <property type="entry name" value="Riboflavin synthase domain-like"/>
    <property type="match status" value="1"/>
</dbReference>
<evidence type="ECO:0000313" key="11">
    <source>
        <dbReference type="EMBL" id="APT90165.1"/>
    </source>
</evidence>
<dbReference type="EMBL" id="CP009248">
    <property type="protein sequence ID" value="APT90165.1"/>
    <property type="molecule type" value="Genomic_DNA"/>
</dbReference>
<proteinExistence type="predicted"/>
<evidence type="ECO:0000313" key="12">
    <source>
        <dbReference type="Proteomes" id="UP000185469"/>
    </source>
</evidence>
<dbReference type="InterPro" id="IPR017938">
    <property type="entry name" value="Riboflavin_synthase-like_b-brl"/>
</dbReference>
<dbReference type="STRING" id="1437874.CSPHI_02715"/>
<dbReference type="InterPro" id="IPR001433">
    <property type="entry name" value="OxRdtase_FAD/NAD-bd"/>
</dbReference>
<evidence type="ECO:0000259" key="10">
    <source>
        <dbReference type="PROSITE" id="PS51384"/>
    </source>
</evidence>
<dbReference type="InterPro" id="IPR050415">
    <property type="entry name" value="MRET"/>
</dbReference>
<evidence type="ECO:0000256" key="7">
    <source>
        <dbReference type="ARBA" id="ARBA00023004"/>
    </source>
</evidence>
<evidence type="ECO:0000256" key="6">
    <source>
        <dbReference type="ARBA" id="ARBA00023002"/>
    </source>
</evidence>
<evidence type="ECO:0000256" key="3">
    <source>
        <dbReference type="ARBA" id="ARBA00022714"/>
    </source>
</evidence>
<keyword evidence="2" id="KW-0285">Flavoprotein</keyword>
<organism evidence="11 12">
    <name type="scientific">Corynebacterium sphenisci DSM 44792</name>
    <dbReference type="NCBI Taxonomy" id="1437874"/>
    <lineage>
        <taxon>Bacteria</taxon>
        <taxon>Bacillati</taxon>
        <taxon>Actinomycetota</taxon>
        <taxon>Actinomycetes</taxon>
        <taxon>Mycobacteriales</taxon>
        <taxon>Corynebacteriaceae</taxon>
        <taxon>Corynebacterium</taxon>
    </lineage>
</organism>
<protein>
    <recommendedName>
        <fullName evidence="13">Stearoyl-CoA 9-desaturase</fullName>
    </recommendedName>
</protein>
<dbReference type="PROSITE" id="PS51085">
    <property type="entry name" value="2FE2S_FER_2"/>
    <property type="match status" value="1"/>
</dbReference>
<dbReference type="Pfam" id="PF00111">
    <property type="entry name" value="Fer2"/>
    <property type="match status" value="1"/>
</dbReference>
<name>A0A1L7CWA9_9CORY</name>
<feature type="domain" description="FAD-binding FR-type" evidence="10">
    <location>
        <begin position="33"/>
        <end position="137"/>
    </location>
</feature>